<dbReference type="PANTHER" id="PTHR11236:SF50">
    <property type="entry name" value="AMINODEOXYCHORISMATE SYNTHASE COMPONENT 1"/>
    <property type="match status" value="1"/>
</dbReference>
<evidence type="ECO:0000256" key="1">
    <source>
        <dbReference type="SAM" id="MobiDB-lite"/>
    </source>
</evidence>
<proteinExistence type="predicted"/>
<evidence type="ECO:0000259" key="2">
    <source>
        <dbReference type="Pfam" id="PF00425"/>
    </source>
</evidence>
<feature type="compositionally biased region" description="Basic and acidic residues" evidence="1">
    <location>
        <begin position="377"/>
        <end position="389"/>
    </location>
</feature>
<sequence length="420" mass="46945">MTDYVLFRSWDATGMFLEGEGAVEILAGTRENWDEIGAVLARYEPVGPKEAPLFSGGAVGYITYEGEFWFGIYPELRRVPCPGSSCRWQERKASHHHKDRRAGSWELEISPKRWITMVEQAHEYIRSGDIYQVNLSHRMHAPFSGNPYELFEELLAGDPAPGAAFFETPKLVLLSASPELFLRVEGSSIVTRPIKGTRPRGQTPEEDQRLAEELASHSKELAELIMITDLERNDLGVICQWGTVRAPKVAELESFAFVHHLVSTVEGQLRPGTSVGDILRACFPGGSVTGAPKKRAMEIIRELEQAPRGIYTGAFGMIGFQGEMVFTMGIRILVWDGTHLWLQVGSGITIDSESLAEYKETLDKARGLQEALSRWEKGKPNANTKKDLSFLRSPPTPKSRGSPAWWDYVLPKARKRTNSV</sequence>
<keyword evidence="4" id="KW-1185">Reference proteome</keyword>
<dbReference type="InterPro" id="IPR019999">
    <property type="entry name" value="Anth_synth_I-like"/>
</dbReference>
<dbReference type="Proteomes" id="UP000663859">
    <property type="component" value="Unassembled WGS sequence"/>
</dbReference>
<dbReference type="EMBL" id="CAJNOB010000023">
    <property type="protein sequence ID" value="CAF0698957.1"/>
    <property type="molecule type" value="Genomic_DNA"/>
</dbReference>
<dbReference type="SUPFAM" id="SSF56322">
    <property type="entry name" value="ADC synthase"/>
    <property type="match status" value="1"/>
</dbReference>
<feature type="domain" description="Chorismate-utilising enzyme C-terminal" evidence="2">
    <location>
        <begin position="112"/>
        <end position="364"/>
    </location>
</feature>
<accession>A0A8J2BU07</accession>
<protein>
    <submittedName>
        <fullName evidence="3">Aminodeoxychorismate synthase, component I</fullName>
    </submittedName>
</protein>
<dbReference type="AlphaFoldDB" id="A0A8J2BU07"/>
<dbReference type="Gene3D" id="3.60.120.10">
    <property type="entry name" value="Anthranilate synthase"/>
    <property type="match status" value="1"/>
</dbReference>
<name>A0A8J2BU07_9BACT</name>
<evidence type="ECO:0000313" key="4">
    <source>
        <dbReference type="Proteomes" id="UP000663859"/>
    </source>
</evidence>
<organism evidence="3 4">
    <name type="scientific">Candidatus Methylacidithermus pantelleriae</name>
    <dbReference type="NCBI Taxonomy" id="2744239"/>
    <lineage>
        <taxon>Bacteria</taxon>
        <taxon>Pseudomonadati</taxon>
        <taxon>Verrucomicrobiota</taxon>
        <taxon>Methylacidiphilae</taxon>
        <taxon>Methylacidiphilales</taxon>
        <taxon>Methylacidiphilaceae</taxon>
        <taxon>Candidatus Methylacidithermus</taxon>
    </lineage>
</organism>
<gene>
    <name evidence="3" type="ORF">MPNT_30077</name>
</gene>
<reference evidence="3" key="1">
    <citation type="submission" date="2021-02" db="EMBL/GenBank/DDBJ databases">
        <authorList>
            <person name="Cremers G."/>
            <person name="Picone N."/>
        </authorList>
    </citation>
    <scope>NUCLEOTIDE SEQUENCE</scope>
    <source>
        <strain evidence="3">PQ17</strain>
    </source>
</reference>
<dbReference type="InterPro" id="IPR015890">
    <property type="entry name" value="Chorismate_C"/>
</dbReference>
<dbReference type="PRINTS" id="PR00095">
    <property type="entry name" value="ANTSNTHASEI"/>
</dbReference>
<dbReference type="RefSeq" id="WP_174582071.1">
    <property type="nucleotide sequence ID" value="NZ_CAJNOB010000023.1"/>
</dbReference>
<dbReference type="PANTHER" id="PTHR11236">
    <property type="entry name" value="AMINOBENZOATE/ANTHRANILATE SYNTHASE"/>
    <property type="match status" value="1"/>
</dbReference>
<dbReference type="GO" id="GO:0046820">
    <property type="term" value="F:4-amino-4-deoxychorismate synthase activity"/>
    <property type="evidence" value="ECO:0007669"/>
    <property type="project" value="TreeGrafter"/>
</dbReference>
<dbReference type="InterPro" id="IPR005801">
    <property type="entry name" value="ADC_synthase"/>
</dbReference>
<dbReference type="Pfam" id="PF00425">
    <property type="entry name" value="Chorismate_bind"/>
    <property type="match status" value="1"/>
</dbReference>
<evidence type="ECO:0000313" key="3">
    <source>
        <dbReference type="EMBL" id="CAF0698957.1"/>
    </source>
</evidence>
<dbReference type="GO" id="GO:0000162">
    <property type="term" value="P:L-tryptophan biosynthetic process"/>
    <property type="evidence" value="ECO:0007669"/>
    <property type="project" value="TreeGrafter"/>
</dbReference>
<comment type="caution">
    <text evidence="3">The sequence shown here is derived from an EMBL/GenBank/DDBJ whole genome shotgun (WGS) entry which is preliminary data.</text>
</comment>
<feature type="region of interest" description="Disordered" evidence="1">
    <location>
        <begin position="377"/>
        <end position="402"/>
    </location>
</feature>